<evidence type="ECO:0000256" key="5">
    <source>
        <dbReference type="ARBA" id="ARBA00022598"/>
    </source>
</evidence>
<keyword evidence="5 14" id="KW-0436">Ligase</keyword>
<dbReference type="InterPro" id="IPR000115">
    <property type="entry name" value="PRibGlycinamide_synth"/>
</dbReference>
<comment type="similarity">
    <text evidence="11 14">Belongs to the GARS family.</text>
</comment>
<comment type="cofactor">
    <cofactor evidence="1">
        <name>Mn(2+)</name>
        <dbReference type="ChEBI" id="CHEBI:29035"/>
    </cofactor>
</comment>
<dbReference type="GO" id="GO:0009113">
    <property type="term" value="P:purine nucleobase biosynthetic process"/>
    <property type="evidence" value="ECO:0007669"/>
    <property type="project" value="InterPro"/>
</dbReference>
<dbReference type="InterPro" id="IPR020561">
    <property type="entry name" value="PRibGlycinamid_synth_ATP-grasp"/>
</dbReference>
<proteinExistence type="inferred from homology"/>
<dbReference type="InterPro" id="IPR016185">
    <property type="entry name" value="PreATP-grasp_dom_sf"/>
</dbReference>
<keyword evidence="6" id="KW-0479">Metal-binding</keyword>
<evidence type="ECO:0000256" key="10">
    <source>
        <dbReference type="ARBA" id="ARBA00023211"/>
    </source>
</evidence>
<evidence type="ECO:0000256" key="3">
    <source>
        <dbReference type="ARBA" id="ARBA00005174"/>
    </source>
</evidence>
<dbReference type="GO" id="GO:0005524">
    <property type="term" value="F:ATP binding"/>
    <property type="evidence" value="ECO:0007669"/>
    <property type="project" value="UniProtKB-UniRule"/>
</dbReference>
<reference evidence="17" key="2">
    <citation type="submission" date="2021-04" db="EMBL/GenBank/DDBJ databases">
        <authorList>
            <person name="Gilroy R."/>
        </authorList>
    </citation>
    <scope>NUCLEOTIDE SEQUENCE</scope>
    <source>
        <strain evidence="17">ChiW4-1371</strain>
    </source>
</reference>
<sequence length="425" mass="45671">MKILVIGSGGREHAIAWKLSQDDRVEKIYAAPGNGGTACENKCENINIKADDFQGLIKFVKENNIELTVVGPEDPLSKGIVDTFEKEGLLIFGPNKAAAMMEASKAFAKDVMKSANIATADYAEFTNYDDAAEYVKKKGAPIVVKADGLAAGKGVTVALSVDEALNALKEIFIDKVFGAANNIVVIEDFMEGEEATYLAVTDGEKIIPLSVSQDHKRVYDDDKGPNTGGMGAYAPAPVCDSKKMDYVTNHIAYPMIKELKKRGITYKGVIYAGLMINGESIKVVEFNCRFGDPECQVVLSRIENGFLDALLASAKGSLGDINIINKNMTAACVILISGGYPKEYKSGYEITGISDADGIDNIKVFHAGTKLENDKLLTNGGRVLCVTAIGNDLKAAIDKAYEGVAKISFKDMAYRKDIGKKGLSK</sequence>
<dbReference type="PANTHER" id="PTHR43472">
    <property type="entry name" value="PHOSPHORIBOSYLAMINE--GLYCINE LIGASE"/>
    <property type="match status" value="1"/>
</dbReference>
<dbReference type="InterPro" id="IPR020559">
    <property type="entry name" value="PRibGlycinamide_synth_CS"/>
</dbReference>
<dbReference type="NCBIfam" id="TIGR00877">
    <property type="entry name" value="purD"/>
    <property type="match status" value="1"/>
</dbReference>
<keyword evidence="10" id="KW-0464">Manganese</keyword>
<dbReference type="SMART" id="SM01210">
    <property type="entry name" value="GARS_C"/>
    <property type="match status" value="1"/>
</dbReference>
<keyword evidence="9 15" id="KW-0067">ATP-binding</keyword>
<evidence type="ECO:0000256" key="4">
    <source>
        <dbReference type="ARBA" id="ARBA00013255"/>
    </source>
</evidence>
<dbReference type="PROSITE" id="PS00184">
    <property type="entry name" value="GARS"/>
    <property type="match status" value="1"/>
</dbReference>
<dbReference type="InterPro" id="IPR037123">
    <property type="entry name" value="PRibGlycinamide_synth_C_sf"/>
</dbReference>
<protein>
    <recommendedName>
        <fullName evidence="4 14">Phosphoribosylamine--glycine ligase</fullName>
        <ecNumber evidence="4 14">6.3.4.13</ecNumber>
    </recommendedName>
    <alternativeName>
        <fullName evidence="14">GARS</fullName>
    </alternativeName>
    <alternativeName>
        <fullName evidence="12 14">Glycinamide ribonucleotide synthetase</fullName>
    </alternativeName>
    <alternativeName>
        <fullName evidence="13 14">Phosphoribosylglycinamide synthetase</fullName>
    </alternativeName>
</protein>
<evidence type="ECO:0000256" key="13">
    <source>
        <dbReference type="ARBA" id="ARBA00042864"/>
    </source>
</evidence>
<dbReference type="Gene3D" id="3.30.470.20">
    <property type="entry name" value="ATP-grasp fold, B domain"/>
    <property type="match status" value="1"/>
</dbReference>
<dbReference type="SUPFAM" id="SSF52440">
    <property type="entry name" value="PreATP-grasp domain"/>
    <property type="match status" value="1"/>
</dbReference>
<dbReference type="FunFam" id="3.30.1490.20:FF:000006">
    <property type="entry name" value="phosphoribosylamine--glycine ligase, chloroplastic-like"/>
    <property type="match status" value="1"/>
</dbReference>
<dbReference type="EC" id="6.3.4.13" evidence="4 14"/>
<dbReference type="SUPFAM" id="SSF56059">
    <property type="entry name" value="Glutathione synthetase ATP-binding domain-like"/>
    <property type="match status" value="1"/>
</dbReference>
<evidence type="ECO:0000256" key="1">
    <source>
        <dbReference type="ARBA" id="ARBA00001936"/>
    </source>
</evidence>
<dbReference type="GO" id="GO:0006189">
    <property type="term" value="P:'de novo' IMP biosynthetic process"/>
    <property type="evidence" value="ECO:0007669"/>
    <property type="project" value="UniProtKB-UniRule"/>
</dbReference>
<evidence type="ECO:0000256" key="8">
    <source>
        <dbReference type="ARBA" id="ARBA00022755"/>
    </source>
</evidence>
<evidence type="ECO:0000256" key="7">
    <source>
        <dbReference type="ARBA" id="ARBA00022741"/>
    </source>
</evidence>
<evidence type="ECO:0000256" key="2">
    <source>
        <dbReference type="ARBA" id="ARBA00001946"/>
    </source>
</evidence>
<dbReference type="FunFam" id="3.40.50.20:FF:000006">
    <property type="entry name" value="Phosphoribosylamine--glycine ligase, chloroplastic"/>
    <property type="match status" value="1"/>
</dbReference>
<dbReference type="InterPro" id="IPR020562">
    <property type="entry name" value="PRibGlycinamide_synth_N"/>
</dbReference>
<dbReference type="Pfam" id="PF02843">
    <property type="entry name" value="GARS_C"/>
    <property type="match status" value="1"/>
</dbReference>
<dbReference type="PROSITE" id="PS50975">
    <property type="entry name" value="ATP_GRASP"/>
    <property type="match status" value="1"/>
</dbReference>
<evidence type="ECO:0000313" key="18">
    <source>
        <dbReference type="Proteomes" id="UP000824176"/>
    </source>
</evidence>
<keyword evidence="8 14" id="KW-0658">Purine biosynthesis</keyword>
<comment type="catalytic activity">
    <reaction evidence="14">
        <text>5-phospho-beta-D-ribosylamine + glycine + ATP = N(1)-(5-phospho-beta-D-ribosyl)glycinamide + ADP + phosphate + H(+)</text>
        <dbReference type="Rhea" id="RHEA:17453"/>
        <dbReference type="ChEBI" id="CHEBI:15378"/>
        <dbReference type="ChEBI" id="CHEBI:30616"/>
        <dbReference type="ChEBI" id="CHEBI:43474"/>
        <dbReference type="ChEBI" id="CHEBI:57305"/>
        <dbReference type="ChEBI" id="CHEBI:58681"/>
        <dbReference type="ChEBI" id="CHEBI:143788"/>
        <dbReference type="ChEBI" id="CHEBI:456216"/>
        <dbReference type="EC" id="6.3.4.13"/>
    </reaction>
</comment>
<organism evidence="17 18">
    <name type="scientific">Candidatus Mucispirillum faecigallinarum</name>
    <dbReference type="NCBI Taxonomy" id="2838699"/>
    <lineage>
        <taxon>Bacteria</taxon>
        <taxon>Pseudomonadati</taxon>
        <taxon>Deferribacterota</taxon>
        <taxon>Deferribacteres</taxon>
        <taxon>Deferribacterales</taxon>
        <taxon>Mucispirillaceae</taxon>
        <taxon>Mucispirillum</taxon>
    </lineage>
</organism>
<dbReference type="Gene3D" id="3.30.1490.20">
    <property type="entry name" value="ATP-grasp fold, A domain"/>
    <property type="match status" value="1"/>
</dbReference>
<dbReference type="Gene3D" id="3.90.600.10">
    <property type="entry name" value="Phosphoribosylglycinamide synthetase, C-terminal domain"/>
    <property type="match status" value="1"/>
</dbReference>
<dbReference type="EMBL" id="DXAQ01000003">
    <property type="protein sequence ID" value="HIZ88311.1"/>
    <property type="molecule type" value="Genomic_DNA"/>
</dbReference>
<dbReference type="SMART" id="SM01209">
    <property type="entry name" value="GARS_A"/>
    <property type="match status" value="1"/>
</dbReference>
<dbReference type="InterPro" id="IPR011054">
    <property type="entry name" value="Rudment_hybrid_motif"/>
</dbReference>
<dbReference type="GO" id="GO:0004637">
    <property type="term" value="F:phosphoribosylamine-glycine ligase activity"/>
    <property type="evidence" value="ECO:0007669"/>
    <property type="project" value="UniProtKB-UniRule"/>
</dbReference>
<evidence type="ECO:0000313" key="17">
    <source>
        <dbReference type="EMBL" id="HIZ88311.1"/>
    </source>
</evidence>
<dbReference type="PANTHER" id="PTHR43472:SF1">
    <property type="entry name" value="PHOSPHORIBOSYLAMINE--GLYCINE LIGASE, CHLOROPLASTIC"/>
    <property type="match status" value="1"/>
</dbReference>
<gene>
    <name evidence="14 17" type="primary">purD</name>
    <name evidence="17" type="ORF">H9804_00040</name>
</gene>
<evidence type="ECO:0000256" key="11">
    <source>
        <dbReference type="ARBA" id="ARBA00038345"/>
    </source>
</evidence>
<evidence type="ECO:0000256" key="12">
    <source>
        <dbReference type="ARBA" id="ARBA00042242"/>
    </source>
</evidence>
<evidence type="ECO:0000256" key="6">
    <source>
        <dbReference type="ARBA" id="ARBA00022723"/>
    </source>
</evidence>
<dbReference type="SUPFAM" id="SSF51246">
    <property type="entry name" value="Rudiment single hybrid motif"/>
    <property type="match status" value="1"/>
</dbReference>
<evidence type="ECO:0000259" key="16">
    <source>
        <dbReference type="PROSITE" id="PS50975"/>
    </source>
</evidence>
<reference evidence="17" key="1">
    <citation type="journal article" date="2021" name="PeerJ">
        <title>Extensive microbial diversity within the chicken gut microbiome revealed by metagenomics and culture.</title>
        <authorList>
            <person name="Gilroy R."/>
            <person name="Ravi A."/>
            <person name="Getino M."/>
            <person name="Pursley I."/>
            <person name="Horton D.L."/>
            <person name="Alikhan N.F."/>
            <person name="Baker D."/>
            <person name="Gharbi K."/>
            <person name="Hall N."/>
            <person name="Watson M."/>
            <person name="Adriaenssens E.M."/>
            <person name="Foster-Nyarko E."/>
            <person name="Jarju S."/>
            <person name="Secka A."/>
            <person name="Antonio M."/>
            <person name="Oren A."/>
            <person name="Chaudhuri R.R."/>
            <person name="La Ragione R."/>
            <person name="Hildebrand F."/>
            <person name="Pallen M.J."/>
        </authorList>
    </citation>
    <scope>NUCLEOTIDE SEQUENCE</scope>
    <source>
        <strain evidence="17">ChiW4-1371</strain>
    </source>
</reference>
<evidence type="ECO:0000256" key="14">
    <source>
        <dbReference type="HAMAP-Rule" id="MF_00138"/>
    </source>
</evidence>
<dbReference type="Proteomes" id="UP000824176">
    <property type="component" value="Unassembled WGS sequence"/>
</dbReference>
<dbReference type="FunFam" id="3.90.600.10:FF:000001">
    <property type="entry name" value="Trifunctional purine biosynthetic protein adenosine-3"/>
    <property type="match status" value="1"/>
</dbReference>
<evidence type="ECO:0000256" key="9">
    <source>
        <dbReference type="ARBA" id="ARBA00022840"/>
    </source>
</evidence>
<dbReference type="InterPro" id="IPR020560">
    <property type="entry name" value="PRibGlycinamide_synth_C-dom"/>
</dbReference>
<dbReference type="AlphaFoldDB" id="A0A9D2KAR1"/>
<dbReference type="Pfam" id="PF01071">
    <property type="entry name" value="GARS_A"/>
    <property type="match status" value="1"/>
</dbReference>
<comment type="pathway">
    <text evidence="3 14">Purine metabolism; IMP biosynthesis via de novo pathway; N(1)-(5-phospho-D-ribosyl)glycinamide from 5-phospho-alpha-D-ribose 1-diphosphate: step 2/2.</text>
</comment>
<dbReference type="HAMAP" id="MF_00138">
    <property type="entry name" value="GARS"/>
    <property type="match status" value="1"/>
</dbReference>
<dbReference type="InterPro" id="IPR011761">
    <property type="entry name" value="ATP-grasp"/>
</dbReference>
<dbReference type="Pfam" id="PF02844">
    <property type="entry name" value="GARS_N"/>
    <property type="match status" value="1"/>
</dbReference>
<dbReference type="GO" id="GO:0046872">
    <property type="term" value="F:metal ion binding"/>
    <property type="evidence" value="ECO:0007669"/>
    <property type="project" value="UniProtKB-KW"/>
</dbReference>
<comment type="cofactor">
    <cofactor evidence="2">
        <name>Mg(2+)</name>
        <dbReference type="ChEBI" id="CHEBI:18420"/>
    </cofactor>
</comment>
<dbReference type="Gene3D" id="3.40.50.20">
    <property type="match status" value="1"/>
</dbReference>
<name>A0A9D2KAR1_9BACT</name>
<comment type="caution">
    <text evidence="17">The sequence shown here is derived from an EMBL/GenBank/DDBJ whole genome shotgun (WGS) entry which is preliminary data.</text>
</comment>
<feature type="domain" description="ATP-grasp" evidence="16">
    <location>
        <begin position="109"/>
        <end position="315"/>
    </location>
</feature>
<accession>A0A9D2KAR1</accession>
<dbReference type="InterPro" id="IPR013815">
    <property type="entry name" value="ATP_grasp_subdomain_1"/>
</dbReference>
<keyword evidence="7 15" id="KW-0547">Nucleotide-binding</keyword>
<evidence type="ECO:0000256" key="15">
    <source>
        <dbReference type="PROSITE-ProRule" id="PRU00409"/>
    </source>
</evidence>